<protein>
    <submittedName>
        <fullName evidence="5">ABC transporter ATP-binding protein</fullName>
    </submittedName>
</protein>
<dbReference type="SUPFAM" id="SSF52540">
    <property type="entry name" value="P-loop containing nucleoside triphosphate hydrolases"/>
    <property type="match status" value="1"/>
</dbReference>
<dbReference type="InterPro" id="IPR003593">
    <property type="entry name" value="AAA+_ATPase"/>
</dbReference>
<dbReference type="InterPro" id="IPR003439">
    <property type="entry name" value="ABC_transporter-like_ATP-bd"/>
</dbReference>
<reference evidence="5" key="1">
    <citation type="submission" date="2024-03" db="EMBL/GenBank/DDBJ databases">
        <title>Human intestinal bacterial collection.</title>
        <authorList>
            <person name="Pauvert C."/>
            <person name="Hitch T.C.A."/>
            <person name="Clavel T."/>
        </authorList>
    </citation>
    <scope>NUCLEOTIDE SEQUENCE [LARGE SCALE GENOMIC DNA]</scope>
    <source>
        <strain evidence="5">CLA-AA-H89B</strain>
    </source>
</reference>
<evidence type="ECO:0000256" key="1">
    <source>
        <dbReference type="ARBA" id="ARBA00022448"/>
    </source>
</evidence>
<keyword evidence="3 5" id="KW-0067">ATP-binding</keyword>
<dbReference type="Gene3D" id="3.40.50.300">
    <property type="entry name" value="P-loop containing nucleotide triphosphate hydrolases"/>
    <property type="match status" value="1"/>
</dbReference>
<dbReference type="PANTHER" id="PTHR42939">
    <property type="entry name" value="ABC TRANSPORTER ATP-BINDING PROTEIN ALBC-RELATED"/>
    <property type="match status" value="1"/>
</dbReference>
<dbReference type="InterPro" id="IPR051782">
    <property type="entry name" value="ABC_Transporter_VariousFunc"/>
</dbReference>
<name>A0ABV1H4Y2_9FIRM</name>
<keyword evidence="6" id="KW-1185">Reference proteome</keyword>
<gene>
    <name evidence="5" type="ORF">WMO37_06985</name>
</gene>
<dbReference type="Proteomes" id="UP001546774">
    <property type="component" value="Unassembled WGS sequence"/>
</dbReference>
<dbReference type="Pfam" id="PF00005">
    <property type="entry name" value="ABC_tran"/>
    <property type="match status" value="1"/>
</dbReference>
<dbReference type="GO" id="GO:0005524">
    <property type="term" value="F:ATP binding"/>
    <property type="evidence" value="ECO:0007669"/>
    <property type="project" value="UniProtKB-KW"/>
</dbReference>
<dbReference type="InterPro" id="IPR027417">
    <property type="entry name" value="P-loop_NTPase"/>
</dbReference>
<dbReference type="PANTHER" id="PTHR42939:SF3">
    <property type="entry name" value="ABC TRANSPORTER ATP-BINDING COMPONENT"/>
    <property type="match status" value="1"/>
</dbReference>
<evidence type="ECO:0000256" key="3">
    <source>
        <dbReference type="ARBA" id="ARBA00022840"/>
    </source>
</evidence>
<organism evidence="5 6">
    <name type="scientific">Lachnospira intestinalis</name>
    <dbReference type="NCBI Taxonomy" id="3133158"/>
    <lineage>
        <taxon>Bacteria</taxon>
        <taxon>Bacillati</taxon>
        <taxon>Bacillota</taxon>
        <taxon>Clostridia</taxon>
        <taxon>Lachnospirales</taxon>
        <taxon>Lachnospiraceae</taxon>
        <taxon>Lachnospira</taxon>
    </lineage>
</organism>
<proteinExistence type="predicted"/>
<keyword evidence="2" id="KW-0547">Nucleotide-binding</keyword>
<dbReference type="PROSITE" id="PS50893">
    <property type="entry name" value="ABC_TRANSPORTER_2"/>
    <property type="match status" value="1"/>
</dbReference>
<dbReference type="SMART" id="SM00382">
    <property type="entry name" value="AAA"/>
    <property type="match status" value="1"/>
</dbReference>
<keyword evidence="1" id="KW-0813">Transport</keyword>
<evidence type="ECO:0000313" key="6">
    <source>
        <dbReference type="Proteomes" id="UP001546774"/>
    </source>
</evidence>
<evidence type="ECO:0000259" key="4">
    <source>
        <dbReference type="PROSITE" id="PS50893"/>
    </source>
</evidence>
<feature type="domain" description="ABC transporter" evidence="4">
    <location>
        <begin position="1"/>
        <end position="231"/>
    </location>
</feature>
<evidence type="ECO:0000313" key="5">
    <source>
        <dbReference type="EMBL" id="MEQ2554765.1"/>
    </source>
</evidence>
<dbReference type="EMBL" id="JBBMFS010000005">
    <property type="protein sequence ID" value="MEQ2554765.1"/>
    <property type="molecule type" value="Genomic_DNA"/>
</dbReference>
<sequence length="233" mass="26514">MEKEILRFEQVTGRGRKFPIQNVDFTMKSGYIYGLTGRNGAGKSTLIKTILHEQSRYKGAIYVDGIPVKENYAAACRKIGYVSEDNVFFEKCTAMQNAEALGVFYDDFQIERFCKQMQAFDVPVSKQYGAMSRGEKLKCQLAFAIAHQPVLYLIDEATAGMDAVFRLQFFDCMRRLVEDESCGVLLTSHITSELERNTDYSAFMENGQFSGWTESIDGILRQDDREQEALCIE</sequence>
<dbReference type="CDD" id="cd03230">
    <property type="entry name" value="ABC_DR_subfamily_A"/>
    <property type="match status" value="1"/>
</dbReference>
<accession>A0ABV1H4Y2</accession>
<evidence type="ECO:0000256" key="2">
    <source>
        <dbReference type="ARBA" id="ARBA00022741"/>
    </source>
</evidence>
<comment type="caution">
    <text evidence="5">The sequence shown here is derived from an EMBL/GenBank/DDBJ whole genome shotgun (WGS) entry which is preliminary data.</text>
</comment>